<dbReference type="Proteomes" id="UP000252669">
    <property type="component" value="Unassembled WGS sequence"/>
</dbReference>
<reference evidence="2 3" key="1">
    <citation type="submission" date="2017-10" db="EMBL/GenBank/DDBJ databases">
        <title>Genomics of the genus Arcobacter.</title>
        <authorList>
            <person name="Perez-Cataluna A."/>
            <person name="Figueras M.J."/>
        </authorList>
    </citation>
    <scope>NUCLEOTIDE SEQUENCE [LARGE SCALE GENOMIC DNA]</scope>
    <source>
        <strain evidence="2 3">CECT 9230</strain>
    </source>
</reference>
<keyword evidence="3" id="KW-1185">Reference proteome</keyword>
<organism evidence="2 3">
    <name type="scientific">Aliarcobacter vitoriensis</name>
    <dbReference type="NCBI Taxonomy" id="2011099"/>
    <lineage>
        <taxon>Bacteria</taxon>
        <taxon>Pseudomonadati</taxon>
        <taxon>Campylobacterota</taxon>
        <taxon>Epsilonproteobacteria</taxon>
        <taxon>Campylobacterales</taxon>
        <taxon>Arcobacteraceae</taxon>
        <taxon>Aliarcobacter</taxon>
    </lineage>
</organism>
<dbReference type="EMBL" id="PDKB01000005">
    <property type="protein sequence ID" value="RBQ29483.1"/>
    <property type="molecule type" value="Genomic_DNA"/>
</dbReference>
<name>A0A366MUD8_9BACT</name>
<gene>
    <name evidence="2" type="ORF">CRU91_03895</name>
</gene>
<accession>A0A366MUD8</accession>
<sequence>MTTFALSKDIFVFEVETSEKIDERYLKNFVLSNLKLKNINLNPNNTIYINFIENIKEYQFFIIDNSFKYFEFEAFYSIYKNKKVNGFELFICDDFFVIFKDSSFYYYQKISQNINQDDFLQFLDKKFKIKIEKIHQINSDILKDFKNEFLKTVPKKYSKEPLKKIELKRDWSFYIYIFYIFIVIFCSYYYYENSLKVEEKIENIVNIEDIKEQYAFRSFEDSFYEILKNIDKNGIVLISFEFRQNMAKIVLNSQKKENINLFLENCKNVFSSSINFIEDSKTFEATIDVEFSQK</sequence>
<feature type="transmembrane region" description="Helical" evidence="1">
    <location>
        <begin position="173"/>
        <end position="191"/>
    </location>
</feature>
<proteinExistence type="predicted"/>
<keyword evidence="1" id="KW-0812">Transmembrane</keyword>
<protein>
    <submittedName>
        <fullName evidence="2">Uncharacterized protein</fullName>
    </submittedName>
</protein>
<dbReference type="RefSeq" id="WP_113893597.1">
    <property type="nucleotide sequence ID" value="NZ_JANJGA010000001.1"/>
</dbReference>
<evidence type="ECO:0000313" key="3">
    <source>
        <dbReference type="Proteomes" id="UP000252669"/>
    </source>
</evidence>
<comment type="caution">
    <text evidence="2">The sequence shown here is derived from an EMBL/GenBank/DDBJ whole genome shotgun (WGS) entry which is preliminary data.</text>
</comment>
<dbReference type="OrthoDB" id="5348749at2"/>
<evidence type="ECO:0000313" key="2">
    <source>
        <dbReference type="EMBL" id="RBQ29483.1"/>
    </source>
</evidence>
<evidence type="ECO:0000256" key="1">
    <source>
        <dbReference type="SAM" id="Phobius"/>
    </source>
</evidence>
<keyword evidence="1" id="KW-0472">Membrane</keyword>
<dbReference type="AlphaFoldDB" id="A0A366MUD8"/>
<keyword evidence="1" id="KW-1133">Transmembrane helix</keyword>